<dbReference type="Proteomes" id="UP001244552">
    <property type="component" value="Unassembled WGS sequence"/>
</dbReference>
<comment type="caution">
    <text evidence="8">The sequence shown here is derived from an EMBL/GenBank/DDBJ whole genome shotgun (WGS) entry which is preliminary data.</text>
</comment>
<dbReference type="Pfam" id="PF00892">
    <property type="entry name" value="EamA"/>
    <property type="match status" value="2"/>
</dbReference>
<feature type="domain" description="EamA" evidence="7">
    <location>
        <begin position="145"/>
        <end position="280"/>
    </location>
</feature>
<feature type="transmembrane region" description="Helical" evidence="6">
    <location>
        <begin position="174"/>
        <end position="193"/>
    </location>
</feature>
<dbReference type="Gene3D" id="1.10.3730.20">
    <property type="match status" value="1"/>
</dbReference>
<evidence type="ECO:0000256" key="6">
    <source>
        <dbReference type="SAM" id="Phobius"/>
    </source>
</evidence>
<dbReference type="InterPro" id="IPR050638">
    <property type="entry name" value="AA-Vitamin_Transporters"/>
</dbReference>
<accession>A0ABU0MNF3</accession>
<feature type="transmembrane region" description="Helical" evidence="6">
    <location>
        <begin position="208"/>
        <end position="230"/>
    </location>
</feature>
<feature type="transmembrane region" description="Helical" evidence="6">
    <location>
        <begin position="264"/>
        <end position="284"/>
    </location>
</feature>
<dbReference type="SUPFAM" id="SSF103481">
    <property type="entry name" value="Multidrug resistance efflux transporter EmrE"/>
    <property type="match status" value="2"/>
</dbReference>
<feature type="transmembrane region" description="Helical" evidence="6">
    <location>
        <begin position="62"/>
        <end position="82"/>
    </location>
</feature>
<feature type="domain" description="EamA" evidence="7">
    <location>
        <begin position="7"/>
        <end position="134"/>
    </location>
</feature>
<feature type="transmembrane region" description="Helical" evidence="6">
    <location>
        <begin position="141"/>
        <end position="162"/>
    </location>
</feature>
<evidence type="ECO:0000256" key="5">
    <source>
        <dbReference type="ARBA" id="ARBA00023136"/>
    </source>
</evidence>
<sequence length="293" mass="30606">MSPLETLAALLVALLWGVQFVTSKYGVDAFPPLFFVTLRFAFVALLMLPFAPRPSRPSRREIAASAVISIFFGGLCFGLFFTGLHLGAVGLSAVIVQLTTPFTVLMAWPVLGERPSARVALGLAVAIAGVALAVADPGEPMPPTAAVLVAGGAAAQAFGNVLIKRLGPLRPLRLIGWLSLFTVPQVGLASWMLERGQMAALDAAGPLAWLSLAYAVLFGAILAFGLWFWLIERATLARVAPFALLQTVFAILAGIVFLGEGVTLPLVLGASICIAGVVLTQAGAPAKPRRNPA</sequence>
<comment type="similarity">
    <text evidence="2">Belongs to the EamA transporter family.</text>
</comment>
<comment type="subcellular location">
    <subcellularLocation>
        <location evidence="1">Membrane</location>
        <topology evidence="1">Multi-pass membrane protein</topology>
    </subcellularLocation>
</comment>
<keyword evidence="5 6" id="KW-0472">Membrane</keyword>
<name>A0ABU0MNF3_9PROT</name>
<evidence type="ECO:0000313" key="9">
    <source>
        <dbReference type="Proteomes" id="UP001244552"/>
    </source>
</evidence>
<organism evidence="8 9">
    <name type="scientific">Azospirillum picis</name>
    <dbReference type="NCBI Taxonomy" id="488438"/>
    <lineage>
        <taxon>Bacteria</taxon>
        <taxon>Pseudomonadati</taxon>
        <taxon>Pseudomonadota</taxon>
        <taxon>Alphaproteobacteria</taxon>
        <taxon>Rhodospirillales</taxon>
        <taxon>Azospirillaceae</taxon>
        <taxon>Azospirillum</taxon>
    </lineage>
</organism>
<evidence type="ECO:0000256" key="3">
    <source>
        <dbReference type="ARBA" id="ARBA00022692"/>
    </source>
</evidence>
<evidence type="ECO:0000259" key="7">
    <source>
        <dbReference type="Pfam" id="PF00892"/>
    </source>
</evidence>
<evidence type="ECO:0000313" key="8">
    <source>
        <dbReference type="EMBL" id="MDQ0534859.1"/>
    </source>
</evidence>
<gene>
    <name evidence="8" type="ORF">QO018_003736</name>
</gene>
<feature type="transmembrane region" description="Helical" evidence="6">
    <location>
        <begin position="118"/>
        <end position="135"/>
    </location>
</feature>
<protein>
    <submittedName>
        <fullName evidence="8">O-acetylserine/cysteine efflux transporter</fullName>
    </submittedName>
</protein>
<feature type="transmembrane region" description="Helical" evidence="6">
    <location>
        <begin position="33"/>
        <end position="50"/>
    </location>
</feature>
<evidence type="ECO:0000256" key="1">
    <source>
        <dbReference type="ARBA" id="ARBA00004141"/>
    </source>
</evidence>
<keyword evidence="9" id="KW-1185">Reference proteome</keyword>
<dbReference type="InterPro" id="IPR000620">
    <property type="entry name" value="EamA_dom"/>
</dbReference>
<feature type="transmembrane region" description="Helical" evidence="6">
    <location>
        <begin position="88"/>
        <end position="111"/>
    </location>
</feature>
<reference evidence="8 9" key="1">
    <citation type="submission" date="2023-07" db="EMBL/GenBank/DDBJ databases">
        <title>Genomic Encyclopedia of Type Strains, Phase IV (KMG-IV): sequencing the most valuable type-strain genomes for metagenomic binning, comparative biology and taxonomic classification.</title>
        <authorList>
            <person name="Goeker M."/>
        </authorList>
    </citation>
    <scope>NUCLEOTIDE SEQUENCE [LARGE SCALE GENOMIC DNA]</scope>
    <source>
        <strain evidence="8 9">DSM 19922</strain>
    </source>
</reference>
<evidence type="ECO:0000256" key="4">
    <source>
        <dbReference type="ARBA" id="ARBA00022989"/>
    </source>
</evidence>
<keyword evidence="3 6" id="KW-0812">Transmembrane</keyword>
<keyword evidence="4 6" id="KW-1133">Transmembrane helix</keyword>
<dbReference type="RefSeq" id="WP_209984859.1">
    <property type="nucleotide sequence ID" value="NZ_JAGINO010000015.1"/>
</dbReference>
<evidence type="ECO:0000256" key="2">
    <source>
        <dbReference type="ARBA" id="ARBA00007362"/>
    </source>
</evidence>
<proteinExistence type="inferred from homology"/>
<dbReference type="PANTHER" id="PTHR32322:SF2">
    <property type="entry name" value="EAMA DOMAIN-CONTAINING PROTEIN"/>
    <property type="match status" value="1"/>
</dbReference>
<dbReference type="EMBL" id="JAUSVU010000014">
    <property type="protein sequence ID" value="MDQ0534859.1"/>
    <property type="molecule type" value="Genomic_DNA"/>
</dbReference>
<feature type="transmembrane region" description="Helical" evidence="6">
    <location>
        <begin position="239"/>
        <end position="258"/>
    </location>
</feature>
<dbReference type="PANTHER" id="PTHR32322">
    <property type="entry name" value="INNER MEMBRANE TRANSPORTER"/>
    <property type="match status" value="1"/>
</dbReference>
<dbReference type="InterPro" id="IPR037185">
    <property type="entry name" value="EmrE-like"/>
</dbReference>